<keyword evidence="5" id="KW-0129">CBS domain</keyword>
<evidence type="ECO:0000256" key="4">
    <source>
        <dbReference type="ARBA" id="ARBA00022989"/>
    </source>
</evidence>
<evidence type="ECO:0008006" key="10">
    <source>
        <dbReference type="Google" id="ProtNLM"/>
    </source>
</evidence>
<evidence type="ECO:0000256" key="3">
    <source>
        <dbReference type="ARBA" id="ARBA00022737"/>
    </source>
</evidence>
<evidence type="ECO:0000256" key="5">
    <source>
        <dbReference type="ARBA" id="ARBA00023122"/>
    </source>
</evidence>
<feature type="non-terminal residue" evidence="8">
    <location>
        <position position="1"/>
    </location>
</feature>
<reference evidence="8 9" key="1">
    <citation type="journal article" date="2014" name="Nature">
        <title>The genome of the recently domesticated crop plant sugar beet (Beta vulgaris).</title>
        <authorList>
            <person name="Dohm J.C."/>
            <person name="Minoche A.E."/>
            <person name="Holtgrawe D."/>
            <person name="Capella-Gutierrez S."/>
            <person name="Zakrzewski F."/>
            <person name="Tafer H."/>
            <person name="Rupp O."/>
            <person name="Sorensen T.R."/>
            <person name="Stracke R."/>
            <person name="Reinhardt R."/>
            <person name="Goesmann A."/>
            <person name="Kraft T."/>
            <person name="Schulz B."/>
            <person name="Stadler P.F."/>
            <person name="Schmidt T."/>
            <person name="Gabaldon T."/>
            <person name="Lehrach H."/>
            <person name="Weisshaar B."/>
            <person name="Himmelbauer H."/>
        </authorList>
    </citation>
    <scope>NUCLEOTIDE SEQUENCE [LARGE SCALE GENOMIC DNA]</scope>
    <source>
        <tissue evidence="8">Taproot</tissue>
    </source>
</reference>
<dbReference type="InterPro" id="IPR051280">
    <property type="entry name" value="Cl-channel/antiporter"/>
</dbReference>
<dbReference type="SUPFAM" id="SSF81340">
    <property type="entry name" value="Clc chloride channel"/>
    <property type="match status" value="1"/>
</dbReference>
<dbReference type="Gramene" id="KMS94110">
    <property type="protein sequence ID" value="KMS94110"/>
    <property type="gene ID" value="BVRB_024700"/>
</dbReference>
<evidence type="ECO:0000256" key="6">
    <source>
        <dbReference type="ARBA" id="ARBA00023136"/>
    </source>
</evidence>
<keyword evidence="4 7" id="KW-1133">Transmembrane helix</keyword>
<protein>
    <recommendedName>
        <fullName evidence="10">Chloride channel protein</fullName>
    </recommendedName>
</protein>
<gene>
    <name evidence="8" type="ORF">BVRB_024700</name>
</gene>
<dbReference type="PRINTS" id="PR00762">
    <property type="entry name" value="CLCHANNEL"/>
</dbReference>
<keyword evidence="3" id="KW-0677">Repeat</keyword>
<feature type="non-terminal residue" evidence="8">
    <location>
        <position position="196"/>
    </location>
</feature>
<dbReference type="PANTHER" id="PTHR11689:SF136">
    <property type="entry name" value="H(+)_CL(-) EXCHANGE TRANSPORTER 7"/>
    <property type="match status" value="1"/>
</dbReference>
<dbReference type="PANTHER" id="PTHR11689">
    <property type="entry name" value="CHLORIDE CHANNEL PROTEIN CLC FAMILY MEMBER"/>
    <property type="match status" value="1"/>
</dbReference>
<feature type="transmembrane region" description="Helical" evidence="7">
    <location>
        <begin position="39"/>
        <end position="59"/>
    </location>
</feature>
<keyword evidence="6 7" id="KW-0472">Membrane</keyword>
<dbReference type="OrthoDB" id="428525at2759"/>
<evidence type="ECO:0000256" key="7">
    <source>
        <dbReference type="SAM" id="Phobius"/>
    </source>
</evidence>
<comment type="subcellular location">
    <subcellularLocation>
        <location evidence="1">Membrane</location>
        <topology evidence="1">Multi-pass membrane protein</topology>
    </subcellularLocation>
</comment>
<evidence type="ECO:0000313" key="9">
    <source>
        <dbReference type="Proteomes" id="UP000035740"/>
    </source>
</evidence>
<dbReference type="InterPro" id="IPR014743">
    <property type="entry name" value="Cl-channel_core"/>
</dbReference>
<dbReference type="GO" id="GO:0015108">
    <property type="term" value="F:chloride transmembrane transporter activity"/>
    <property type="evidence" value="ECO:0007669"/>
    <property type="project" value="InterPro"/>
</dbReference>
<dbReference type="InterPro" id="IPR001807">
    <property type="entry name" value="ClC"/>
</dbReference>
<dbReference type="EMBL" id="KQ096038">
    <property type="protein sequence ID" value="KMS94110.1"/>
    <property type="molecule type" value="Genomic_DNA"/>
</dbReference>
<evidence type="ECO:0000313" key="8">
    <source>
        <dbReference type="EMBL" id="KMS94110.1"/>
    </source>
</evidence>
<dbReference type="Pfam" id="PF00654">
    <property type="entry name" value="Voltage_CLC"/>
    <property type="match status" value="1"/>
</dbReference>
<organism evidence="8 9">
    <name type="scientific">Beta vulgaris subsp. vulgaris</name>
    <name type="common">Beet</name>
    <dbReference type="NCBI Taxonomy" id="3555"/>
    <lineage>
        <taxon>Eukaryota</taxon>
        <taxon>Viridiplantae</taxon>
        <taxon>Streptophyta</taxon>
        <taxon>Embryophyta</taxon>
        <taxon>Tracheophyta</taxon>
        <taxon>Spermatophyta</taxon>
        <taxon>Magnoliopsida</taxon>
        <taxon>eudicotyledons</taxon>
        <taxon>Gunneridae</taxon>
        <taxon>Pentapetalae</taxon>
        <taxon>Caryophyllales</taxon>
        <taxon>Chenopodiaceae</taxon>
        <taxon>Betoideae</taxon>
        <taxon>Beta</taxon>
    </lineage>
</organism>
<evidence type="ECO:0000256" key="2">
    <source>
        <dbReference type="ARBA" id="ARBA00022692"/>
    </source>
</evidence>
<accession>A0A0J8DTK5</accession>
<dbReference type="eggNOG" id="KOG0474">
    <property type="taxonomic scope" value="Eukaryota"/>
</dbReference>
<dbReference type="Proteomes" id="UP000035740">
    <property type="component" value="Unassembled WGS sequence"/>
</dbReference>
<sequence>TLWLFPCRSCCWLWLNLHAQVRQIYIRTRSEADRRSEILWRWILTFLVAVCVAVIAFLIELGIKFFEHLKFGLVQVCLESPDKVYNGVLIYAGISVVLVTISALAVTYYEPVAAGSGIPEIKCILNGVKIPRAVRLKTLFCKSIGIVFGVASGLPIGREGPMIHIGAVCGAGISQGKSTTLGIDTKLNLFRPFRND</sequence>
<dbReference type="Gene3D" id="1.10.3080.10">
    <property type="entry name" value="Clc chloride channel"/>
    <property type="match status" value="1"/>
</dbReference>
<feature type="transmembrane region" description="Helical" evidence="7">
    <location>
        <begin position="88"/>
        <end position="109"/>
    </location>
</feature>
<keyword evidence="2 7" id="KW-0812">Transmembrane</keyword>
<keyword evidence="9" id="KW-1185">Reference proteome</keyword>
<dbReference type="GO" id="GO:0016020">
    <property type="term" value="C:membrane"/>
    <property type="evidence" value="ECO:0007669"/>
    <property type="project" value="UniProtKB-SubCell"/>
</dbReference>
<evidence type="ECO:0000256" key="1">
    <source>
        <dbReference type="ARBA" id="ARBA00004141"/>
    </source>
</evidence>
<name>A0A0J8DTK5_BETVV</name>
<dbReference type="AlphaFoldDB" id="A0A0J8DTK5"/>
<proteinExistence type="predicted"/>